<dbReference type="InterPro" id="IPR006680">
    <property type="entry name" value="Amidohydro-rel"/>
</dbReference>
<gene>
    <name evidence="2" type="ORF">UO65_0208</name>
</gene>
<dbReference type="Gene3D" id="3.20.20.140">
    <property type="entry name" value="Metal-dependent hydrolases"/>
    <property type="match status" value="1"/>
</dbReference>
<dbReference type="OrthoDB" id="7325417at2"/>
<evidence type="ECO:0000259" key="1">
    <source>
        <dbReference type="Pfam" id="PF04909"/>
    </source>
</evidence>
<dbReference type="SUPFAM" id="SSF51556">
    <property type="entry name" value="Metallo-dependent hydrolases"/>
    <property type="match status" value="1"/>
</dbReference>
<dbReference type="PANTHER" id="PTHR42889:SF1">
    <property type="entry name" value="BLR3681 PROTEIN"/>
    <property type="match status" value="1"/>
</dbReference>
<evidence type="ECO:0000313" key="3">
    <source>
        <dbReference type="Proteomes" id="UP000019277"/>
    </source>
</evidence>
<dbReference type="Pfam" id="PF04909">
    <property type="entry name" value="Amidohydro_2"/>
    <property type="match status" value="1"/>
</dbReference>
<comment type="caution">
    <text evidence="2">The sequence shown here is derived from an EMBL/GenBank/DDBJ whole genome shotgun (WGS) entry which is preliminary data.</text>
</comment>
<accession>W7J6H8</accession>
<feature type="domain" description="Amidohydrolase-related" evidence="1">
    <location>
        <begin position="99"/>
        <end position="327"/>
    </location>
</feature>
<dbReference type="InterPro" id="IPR032466">
    <property type="entry name" value="Metal_Hydrolase"/>
</dbReference>
<proteinExistence type="predicted"/>
<dbReference type="PANTHER" id="PTHR42889">
    <property type="entry name" value="BLR3681 PROTEIN"/>
    <property type="match status" value="1"/>
</dbReference>
<reference evidence="2 3" key="1">
    <citation type="journal article" date="2014" name="Genome Announc.">
        <title>Draft Genome Sequence of the Antitrypanosomally Active Sponge-Associated Bacterium Actinokineospora sp. Strain EG49.</title>
        <authorList>
            <person name="Harjes J."/>
            <person name="Ryu T."/>
            <person name="Abdelmohsen U.R."/>
            <person name="Moitinho-Silva L."/>
            <person name="Horn H."/>
            <person name="Ravasi T."/>
            <person name="Hentschel U."/>
        </authorList>
    </citation>
    <scope>NUCLEOTIDE SEQUENCE [LARGE SCALE GENOMIC DNA]</scope>
    <source>
        <strain evidence="2 3">EG49</strain>
    </source>
</reference>
<dbReference type="RefSeq" id="WP_035277742.1">
    <property type="nucleotide sequence ID" value="NZ_AYXG01000004.1"/>
</dbReference>
<sequence length="369" mass="41392">MIDDIFVIDATVHPYNLSDANLMRGEDGQPTIPAYFLREMLWALHWRWAEPAAKLPREVFVTDWQAETLAWTMFGESHTDLAVNHRLRIDSVFNDGLCSHEKNLELAQRWPQRFINYAGVNPTVPVAEAIADLRRQVEEIPGTIGVKVYPNAGSPDNTWQMDSPEWEPFFALLPELGIKVVALHKVVANGMVPLKPFGIDDLEVVAVRHPELMFEIVHAGLPPFVEEVSMALMRLPNVFANLEITSALLQSGMGYIEDAVAQFIALGSPWKVIYSTGAMHFHPEPIVQAFANLTFSDRVLERYGIEQITKADKKLIMGENYARMIGLDIEKAKAAIAGDEFATAVEDNGVGEPWSFWRKNDPVWDGVQG</sequence>
<dbReference type="AlphaFoldDB" id="W7J6H8"/>
<name>W7J6H8_9PSEU</name>
<dbReference type="EMBL" id="AYXG01000004">
    <property type="protein sequence ID" value="EWC64601.1"/>
    <property type="molecule type" value="Genomic_DNA"/>
</dbReference>
<dbReference type="GO" id="GO:0016787">
    <property type="term" value="F:hydrolase activity"/>
    <property type="evidence" value="ECO:0007669"/>
    <property type="project" value="InterPro"/>
</dbReference>
<dbReference type="eggNOG" id="COG2159">
    <property type="taxonomic scope" value="Bacteria"/>
</dbReference>
<keyword evidence="3" id="KW-1185">Reference proteome</keyword>
<protein>
    <recommendedName>
        <fullName evidence="1">Amidohydrolase-related domain-containing protein</fullName>
    </recommendedName>
</protein>
<organism evidence="2 3">
    <name type="scientific">Actinokineospora spheciospongiae</name>
    <dbReference type="NCBI Taxonomy" id="909613"/>
    <lineage>
        <taxon>Bacteria</taxon>
        <taxon>Bacillati</taxon>
        <taxon>Actinomycetota</taxon>
        <taxon>Actinomycetes</taxon>
        <taxon>Pseudonocardiales</taxon>
        <taxon>Pseudonocardiaceae</taxon>
        <taxon>Actinokineospora</taxon>
    </lineage>
</organism>
<dbReference type="Proteomes" id="UP000019277">
    <property type="component" value="Unassembled WGS sequence"/>
</dbReference>
<dbReference type="STRING" id="909613.UO65_0208"/>
<evidence type="ECO:0000313" key="2">
    <source>
        <dbReference type="EMBL" id="EWC64601.1"/>
    </source>
</evidence>